<sequence>MSYLLDTTMVSEFRKKTPDAGAVKWFDSVRSGQLYVSALMVGELRKGIERLADRDPTQAAALDDWCRRLVRGFSDRIIPVTQDIAETWGRLSARTPLPVVDGLMAATALVHDWTFVTRNTTDVEPTGVRVLNPFVN</sequence>
<dbReference type="PANTHER" id="PTHR33653:SF1">
    <property type="entry name" value="RIBONUCLEASE VAPC2"/>
    <property type="match status" value="1"/>
</dbReference>
<dbReference type="EC" id="3.1.-.-" evidence="8"/>
<dbReference type="CDD" id="cd18746">
    <property type="entry name" value="PIN_VapC4-5_FitB-like"/>
    <property type="match status" value="1"/>
</dbReference>
<dbReference type="InterPro" id="IPR029060">
    <property type="entry name" value="PIN-like_dom_sf"/>
</dbReference>
<proteinExistence type="inferred from homology"/>
<keyword evidence="4 8" id="KW-0479">Metal-binding</keyword>
<feature type="domain" description="PIN" evidence="9">
    <location>
        <begin position="3"/>
        <end position="120"/>
    </location>
</feature>
<comment type="similarity">
    <text evidence="7 8">Belongs to the PINc/VapC protein family.</text>
</comment>
<dbReference type="Pfam" id="PF01850">
    <property type="entry name" value="PIN"/>
    <property type="match status" value="1"/>
</dbReference>
<dbReference type="PANTHER" id="PTHR33653">
    <property type="entry name" value="RIBONUCLEASE VAPC2"/>
    <property type="match status" value="1"/>
</dbReference>
<accession>A0A4R8CNI5</accession>
<keyword evidence="2 8" id="KW-1277">Toxin-antitoxin system</keyword>
<dbReference type="EMBL" id="SODP01000001">
    <property type="protein sequence ID" value="TDW77674.1"/>
    <property type="molecule type" value="Genomic_DNA"/>
</dbReference>
<evidence type="ECO:0000256" key="2">
    <source>
        <dbReference type="ARBA" id="ARBA00022649"/>
    </source>
</evidence>
<dbReference type="InterPro" id="IPR050556">
    <property type="entry name" value="Type_II_TA_system_RNase"/>
</dbReference>
<feature type="binding site" evidence="8">
    <location>
        <position position="6"/>
    </location>
    <ligand>
        <name>Mg(2+)</name>
        <dbReference type="ChEBI" id="CHEBI:18420"/>
    </ligand>
</feature>
<dbReference type="AlphaFoldDB" id="A0A4R8CNI5"/>
<evidence type="ECO:0000256" key="6">
    <source>
        <dbReference type="ARBA" id="ARBA00022842"/>
    </source>
</evidence>
<keyword evidence="3 8" id="KW-0540">Nuclease</keyword>
<comment type="function">
    <text evidence="8">Toxic component of a toxin-antitoxin (TA) system. An RNase.</text>
</comment>
<organism evidence="10 11">
    <name type="scientific">Kribbella pratensis</name>
    <dbReference type="NCBI Taxonomy" id="2512112"/>
    <lineage>
        <taxon>Bacteria</taxon>
        <taxon>Bacillati</taxon>
        <taxon>Actinomycetota</taxon>
        <taxon>Actinomycetes</taxon>
        <taxon>Propionibacteriales</taxon>
        <taxon>Kribbellaceae</taxon>
        <taxon>Kribbella</taxon>
    </lineage>
</organism>
<dbReference type="GO" id="GO:0090729">
    <property type="term" value="F:toxin activity"/>
    <property type="evidence" value="ECO:0007669"/>
    <property type="project" value="UniProtKB-KW"/>
</dbReference>
<keyword evidence="6 8" id="KW-0460">Magnesium</keyword>
<evidence type="ECO:0000256" key="3">
    <source>
        <dbReference type="ARBA" id="ARBA00022722"/>
    </source>
</evidence>
<evidence type="ECO:0000256" key="5">
    <source>
        <dbReference type="ARBA" id="ARBA00022801"/>
    </source>
</evidence>
<evidence type="ECO:0000256" key="4">
    <source>
        <dbReference type="ARBA" id="ARBA00022723"/>
    </source>
</evidence>
<keyword evidence="11" id="KW-1185">Reference proteome</keyword>
<evidence type="ECO:0000256" key="7">
    <source>
        <dbReference type="ARBA" id="ARBA00038093"/>
    </source>
</evidence>
<dbReference type="Gene3D" id="3.40.50.1010">
    <property type="entry name" value="5'-nuclease"/>
    <property type="match status" value="1"/>
</dbReference>
<dbReference type="InterPro" id="IPR022907">
    <property type="entry name" value="VapC_family"/>
</dbReference>
<feature type="binding site" evidence="8">
    <location>
        <position position="101"/>
    </location>
    <ligand>
        <name>Mg(2+)</name>
        <dbReference type="ChEBI" id="CHEBI:18420"/>
    </ligand>
</feature>
<dbReference type="SUPFAM" id="SSF88723">
    <property type="entry name" value="PIN domain-like"/>
    <property type="match status" value="1"/>
</dbReference>
<reference evidence="10 11" key="1">
    <citation type="submission" date="2019-03" db="EMBL/GenBank/DDBJ databases">
        <title>Genomic Encyclopedia of Type Strains, Phase III (KMG-III): the genomes of soil and plant-associated and newly described type strains.</title>
        <authorList>
            <person name="Whitman W."/>
        </authorList>
    </citation>
    <scope>NUCLEOTIDE SEQUENCE [LARGE SCALE GENOMIC DNA]</scope>
    <source>
        <strain evidence="10 11">VKM Ac-2573</strain>
    </source>
</reference>
<dbReference type="RefSeq" id="WP_134102638.1">
    <property type="nucleotide sequence ID" value="NZ_SODP01000001.1"/>
</dbReference>
<dbReference type="HAMAP" id="MF_00265">
    <property type="entry name" value="VapC_Nob1"/>
    <property type="match status" value="1"/>
</dbReference>
<evidence type="ECO:0000259" key="9">
    <source>
        <dbReference type="Pfam" id="PF01850"/>
    </source>
</evidence>
<comment type="caution">
    <text evidence="10">The sequence shown here is derived from an EMBL/GenBank/DDBJ whole genome shotgun (WGS) entry which is preliminary data.</text>
</comment>
<evidence type="ECO:0000313" key="11">
    <source>
        <dbReference type="Proteomes" id="UP000295146"/>
    </source>
</evidence>
<gene>
    <name evidence="8" type="primary">vapC</name>
    <name evidence="10" type="ORF">EV653_2845</name>
</gene>
<evidence type="ECO:0000313" key="10">
    <source>
        <dbReference type="EMBL" id="TDW77674.1"/>
    </source>
</evidence>
<dbReference type="InterPro" id="IPR002716">
    <property type="entry name" value="PIN_dom"/>
</dbReference>
<keyword evidence="5 8" id="KW-0378">Hydrolase</keyword>
<evidence type="ECO:0000256" key="1">
    <source>
        <dbReference type="ARBA" id="ARBA00001946"/>
    </source>
</evidence>
<dbReference type="GO" id="GO:0000287">
    <property type="term" value="F:magnesium ion binding"/>
    <property type="evidence" value="ECO:0007669"/>
    <property type="project" value="UniProtKB-UniRule"/>
</dbReference>
<dbReference type="Proteomes" id="UP000295146">
    <property type="component" value="Unassembled WGS sequence"/>
</dbReference>
<protein>
    <recommendedName>
        <fullName evidence="8">Ribonuclease VapC</fullName>
        <shortName evidence="8">RNase VapC</shortName>
        <ecNumber evidence="8">3.1.-.-</ecNumber>
    </recommendedName>
    <alternativeName>
        <fullName evidence="8">Toxin VapC</fullName>
    </alternativeName>
</protein>
<dbReference type="GO" id="GO:0016787">
    <property type="term" value="F:hydrolase activity"/>
    <property type="evidence" value="ECO:0007669"/>
    <property type="project" value="UniProtKB-KW"/>
</dbReference>
<comment type="cofactor">
    <cofactor evidence="1 8">
        <name>Mg(2+)</name>
        <dbReference type="ChEBI" id="CHEBI:18420"/>
    </cofactor>
</comment>
<name>A0A4R8CNI5_9ACTN</name>
<keyword evidence="8" id="KW-0800">Toxin</keyword>
<dbReference type="OrthoDB" id="9815354at2"/>
<dbReference type="GO" id="GO:0004540">
    <property type="term" value="F:RNA nuclease activity"/>
    <property type="evidence" value="ECO:0007669"/>
    <property type="project" value="InterPro"/>
</dbReference>
<evidence type="ECO:0000256" key="8">
    <source>
        <dbReference type="HAMAP-Rule" id="MF_00265"/>
    </source>
</evidence>